<evidence type="ECO:0000313" key="2">
    <source>
        <dbReference type="Proteomes" id="UP000250043"/>
    </source>
</evidence>
<protein>
    <submittedName>
        <fullName evidence="1">Uncharacterized protein</fullName>
    </submittedName>
</protein>
<dbReference type="OrthoDB" id="3264042at2759"/>
<proteinExistence type="predicted"/>
<evidence type="ECO:0000313" key="1">
    <source>
        <dbReference type="EMBL" id="OCH93793.1"/>
    </source>
</evidence>
<accession>A0A8E2DQ83</accession>
<organism evidence="1 2">
    <name type="scientific">Obba rivulosa</name>
    <dbReference type="NCBI Taxonomy" id="1052685"/>
    <lineage>
        <taxon>Eukaryota</taxon>
        <taxon>Fungi</taxon>
        <taxon>Dikarya</taxon>
        <taxon>Basidiomycota</taxon>
        <taxon>Agaricomycotina</taxon>
        <taxon>Agaricomycetes</taxon>
        <taxon>Polyporales</taxon>
        <taxon>Gelatoporiaceae</taxon>
        <taxon>Obba</taxon>
    </lineage>
</organism>
<dbReference type="Proteomes" id="UP000250043">
    <property type="component" value="Unassembled WGS sequence"/>
</dbReference>
<sequence>MVSSYARHADARKAYQMQYNAIHRIGRRKVSTSTKLFLQDRCLLELQGVITIYHNEILQKQPCYDLEYTDMLSEVETQLWLDLHAEMDMCLAQQENGTEDFLCYLHHELHSYVTTTHRCIALQDSMEKIHELHRIIAIHHQMIDLVSQGNCSVTQAAQDVSLISQGQWYDRILFSIMNSGTYISMTA</sequence>
<reference evidence="1 2" key="1">
    <citation type="submission" date="2016-07" db="EMBL/GenBank/DDBJ databases">
        <title>Draft genome of the white-rot fungus Obba rivulosa 3A-2.</title>
        <authorList>
            <consortium name="DOE Joint Genome Institute"/>
            <person name="Miettinen O."/>
            <person name="Riley R."/>
            <person name="Acob R."/>
            <person name="Barry K."/>
            <person name="Cullen D."/>
            <person name="De Vries R."/>
            <person name="Hainaut M."/>
            <person name="Hatakka A."/>
            <person name="Henrissat B."/>
            <person name="Hilden K."/>
            <person name="Kuo R."/>
            <person name="Labutti K."/>
            <person name="Lipzen A."/>
            <person name="Makela M.R."/>
            <person name="Sandor L."/>
            <person name="Spatafora J.W."/>
            <person name="Grigoriev I.V."/>
            <person name="Hibbett D.S."/>
        </authorList>
    </citation>
    <scope>NUCLEOTIDE SEQUENCE [LARGE SCALE GENOMIC DNA]</scope>
    <source>
        <strain evidence="1 2">3A-2</strain>
    </source>
</reference>
<dbReference type="AlphaFoldDB" id="A0A8E2DQ83"/>
<keyword evidence="2" id="KW-1185">Reference proteome</keyword>
<dbReference type="EMBL" id="KV722351">
    <property type="protein sequence ID" value="OCH93793.1"/>
    <property type="molecule type" value="Genomic_DNA"/>
</dbReference>
<gene>
    <name evidence="1" type="ORF">OBBRIDRAFT_801699</name>
</gene>
<name>A0A8E2DQ83_9APHY</name>